<dbReference type="EMBL" id="PJND01000007">
    <property type="protein sequence ID" value="PKW28676.1"/>
    <property type="molecule type" value="Genomic_DNA"/>
</dbReference>
<reference evidence="2 4" key="1">
    <citation type="submission" date="2017-12" db="EMBL/GenBank/DDBJ databases">
        <title>Genomic Encyclopedia of Type Strains, Phase III (KMG-III): the genomes of soil and plant-associated and newly described type strains.</title>
        <authorList>
            <person name="Whitman W."/>
        </authorList>
    </citation>
    <scope>NUCLEOTIDE SEQUENCE [LARGE SCALE GENOMIC DNA]</scope>
    <source>
        <strain evidence="2 4">IP-10</strain>
    </source>
</reference>
<protein>
    <submittedName>
        <fullName evidence="3">Uncharacterized protein</fullName>
    </submittedName>
</protein>
<evidence type="ECO:0000313" key="4">
    <source>
        <dbReference type="Proteomes" id="UP000233767"/>
    </source>
</evidence>
<comment type="caution">
    <text evidence="3">The sequence shown here is derived from an EMBL/GenBank/DDBJ whole genome shotgun (WGS) entry which is preliminary data.</text>
</comment>
<dbReference type="RefSeq" id="WP_101470842.1">
    <property type="nucleotide sequence ID" value="NZ_PJND01000007.1"/>
</dbReference>
<proteinExistence type="predicted"/>
<reference evidence="3 5" key="2">
    <citation type="submission" date="2018-10" db="EMBL/GenBank/DDBJ databases">
        <title>Genomic Encyclopedia of Archaeal and Bacterial Type Strains, Phase II (KMG-II): from individual species to whole genera.</title>
        <authorList>
            <person name="Goeker M."/>
        </authorList>
    </citation>
    <scope>NUCLEOTIDE SEQUENCE [LARGE SCALE GENOMIC DNA]</scope>
    <source>
        <strain evidence="3 5">DSM 21886</strain>
    </source>
</reference>
<accession>A0A497VC70</accession>
<dbReference type="Proteomes" id="UP000233767">
    <property type="component" value="Unassembled WGS sequence"/>
</dbReference>
<keyword evidence="1" id="KW-0732">Signal</keyword>
<evidence type="ECO:0000313" key="5">
    <source>
        <dbReference type="Proteomes" id="UP000275027"/>
    </source>
</evidence>
<dbReference type="EMBL" id="RCCB01000010">
    <property type="protein sequence ID" value="RLJ35819.1"/>
    <property type="molecule type" value="Genomic_DNA"/>
</dbReference>
<evidence type="ECO:0000256" key="1">
    <source>
        <dbReference type="SAM" id="SignalP"/>
    </source>
</evidence>
<name>A0A497VC70_9FLAO</name>
<dbReference type="AlphaFoldDB" id="A0A497VC70"/>
<keyword evidence="4" id="KW-1185">Reference proteome</keyword>
<organism evidence="3 5">
    <name type="scientific">Flavobacterium lindanitolerans</name>
    <dbReference type="NCBI Taxonomy" id="428988"/>
    <lineage>
        <taxon>Bacteria</taxon>
        <taxon>Pseudomonadati</taxon>
        <taxon>Bacteroidota</taxon>
        <taxon>Flavobacteriia</taxon>
        <taxon>Flavobacteriales</taxon>
        <taxon>Flavobacteriaceae</taxon>
        <taxon>Flavobacterium</taxon>
    </lineage>
</organism>
<gene>
    <name evidence="2" type="ORF">B0G92_0300</name>
    <name evidence="3" type="ORF">CLV50_1204</name>
</gene>
<feature type="signal peptide" evidence="1">
    <location>
        <begin position="1"/>
        <end position="19"/>
    </location>
</feature>
<sequence>MIRSVLWVAFLFFATVSSASVNGSDPEFNAIFKEMQKELKKINAYYAPKIREKELRIQDISAKIYDTKETASKIDFLIQKDLLKEEILSLKKEEMQDLSKIRYLKGLQIIRLLYEKVLSLDHHFASVRTFSEINKISNPNQYPEYEKLKEIVKSRKDRKAGFDLTSILGTNTIVSVVQTFSNLMVSSLSKDEKDKEIANIECILDFTLRMQNELNTIYFETAFLQKSNEKIRTDIETLFKEYTKPIGYANTLENCRTSDDWESVKQKTNDYLANLKTQQGPQLYSSQVNIIFPIDRLLQFITQYNSFIDQGGKFYEKFKIILNSYENEKQCETKLPLEYKKLKDDIDVAISKFNMAYRPVEVNGSKMKEILYGINEFE</sequence>
<evidence type="ECO:0000313" key="2">
    <source>
        <dbReference type="EMBL" id="PKW28676.1"/>
    </source>
</evidence>
<dbReference type="Proteomes" id="UP000275027">
    <property type="component" value="Unassembled WGS sequence"/>
</dbReference>
<evidence type="ECO:0000313" key="3">
    <source>
        <dbReference type="EMBL" id="RLJ35819.1"/>
    </source>
</evidence>
<feature type="chain" id="PRO_5019764904" evidence="1">
    <location>
        <begin position="20"/>
        <end position="378"/>
    </location>
</feature>